<keyword evidence="4 6" id="KW-1133">Transmembrane helix</keyword>
<sequence>MKTLKYAWRFLMRSKSYTVINLLGLAFSLACCIILMRYIHRELTVDAHSIDPEHIIIPLRDIEGNIFPGNLQQDGVGTDSVYIPEDHVMEQCRMVVQQQDNVVHGNSSYSMNVLAVDSTFFHFFRYPLLTGTASLNAPDDAIITRHYAHRIFGKENPVGKVLKFNGKSVIIRGVVDEPECKTLLRFDMLVSFKLMDNWRRLYASLMRVLPGVDPDAINMVSNVYHKDNRGSMIRWKFVNWKDFYWEKSMSHHRNYDSIMQFGNRTYLYILSGVATLLLLVGILNFINIYMVFMMKRSKEYGVKKVFGLQRLPLFLQIWIENQLLAVIALLTAWLLIETTQIPVNRFMNETIEYSAFDWQLSLGFLLLLPLVTSIYPYIKYNYIPPIISIRSIATNRHSITVRMAFLFTQYVITALLLILSLYFGKHLDFLLNTPTGYRTEGILKAQLLHENQVNPGPNRVARQLRIKQLLNECPHIDLWMTSNITILGGNSICTILNDKDVQQSIPTLFISSTFFQFYDLKVLEGEIPEKFDGWADYKIVLNKAAMKTFGYNQLKDAFVRSETPLWVVRTQDGQMEEGGTKLMPVMAVIDNYYPGHLTEGIKPMAFIVGRAGYGDNYLISIKPGKEKEVIEYLKKIEKEIYNTEDFNYTWLTDEVHKLYAQDRQTANVYFVFALIAIIISCLGLFGLSLFDIRQRYREIAIRKVNGAGMKDLYSLLFRKYIKVIGCAFALAVPLSYYLIYMYTRDFVLKVPVGAGIYLVALVTISLISSGTLIWQIHKAAQIDPAKIIKSE</sequence>
<feature type="domain" description="ABC3 transporter permease C-terminal" evidence="7">
    <location>
        <begin position="273"/>
        <end position="385"/>
    </location>
</feature>
<dbReference type="Proteomes" id="UP000310760">
    <property type="component" value="Unassembled WGS sequence"/>
</dbReference>
<dbReference type="PANTHER" id="PTHR30572:SF18">
    <property type="entry name" value="ABC-TYPE MACROLIDE FAMILY EXPORT SYSTEM PERMEASE COMPONENT 2"/>
    <property type="match status" value="1"/>
</dbReference>
<keyword evidence="3 6" id="KW-0812">Transmembrane</keyword>
<comment type="subcellular location">
    <subcellularLocation>
        <location evidence="1">Cell membrane</location>
        <topology evidence="1">Multi-pass membrane protein</topology>
    </subcellularLocation>
</comment>
<comment type="caution">
    <text evidence="9">The sequence shown here is derived from an EMBL/GenBank/DDBJ whole genome shotgun (WGS) entry which is preliminary data.</text>
</comment>
<keyword evidence="2" id="KW-1003">Cell membrane</keyword>
<dbReference type="InterPro" id="IPR025857">
    <property type="entry name" value="MacB_PCD"/>
</dbReference>
<keyword evidence="5 6" id="KW-0472">Membrane</keyword>
<feature type="transmembrane region" description="Helical" evidence="6">
    <location>
        <begin position="720"/>
        <end position="742"/>
    </location>
</feature>
<feature type="domain" description="MacB-like periplasmic core" evidence="8">
    <location>
        <begin position="18"/>
        <end position="217"/>
    </location>
</feature>
<evidence type="ECO:0000259" key="8">
    <source>
        <dbReference type="Pfam" id="PF12704"/>
    </source>
</evidence>
<feature type="transmembrane region" description="Helical" evidence="6">
    <location>
        <begin position="356"/>
        <end position="378"/>
    </location>
</feature>
<dbReference type="Pfam" id="PF12704">
    <property type="entry name" value="MacB_PCD"/>
    <property type="match status" value="1"/>
</dbReference>
<dbReference type="InterPro" id="IPR003838">
    <property type="entry name" value="ABC3_permease_C"/>
</dbReference>
<dbReference type="GO" id="GO:0022857">
    <property type="term" value="F:transmembrane transporter activity"/>
    <property type="evidence" value="ECO:0007669"/>
    <property type="project" value="TreeGrafter"/>
</dbReference>
<dbReference type="Pfam" id="PF02687">
    <property type="entry name" value="FtsX"/>
    <property type="match status" value="2"/>
</dbReference>
<dbReference type="PANTHER" id="PTHR30572">
    <property type="entry name" value="MEMBRANE COMPONENT OF TRANSPORTER-RELATED"/>
    <property type="match status" value="1"/>
</dbReference>
<evidence type="ECO:0000313" key="9">
    <source>
        <dbReference type="EMBL" id="TGY68581.1"/>
    </source>
</evidence>
<dbReference type="EMBL" id="SRYJ01000038">
    <property type="protein sequence ID" value="TGY68581.1"/>
    <property type="molecule type" value="Genomic_DNA"/>
</dbReference>
<evidence type="ECO:0000256" key="1">
    <source>
        <dbReference type="ARBA" id="ARBA00004651"/>
    </source>
</evidence>
<evidence type="ECO:0000256" key="2">
    <source>
        <dbReference type="ARBA" id="ARBA00022475"/>
    </source>
</evidence>
<dbReference type="PROSITE" id="PS51257">
    <property type="entry name" value="PROKAR_LIPOPROTEIN"/>
    <property type="match status" value="1"/>
</dbReference>
<evidence type="ECO:0000256" key="3">
    <source>
        <dbReference type="ARBA" id="ARBA00022692"/>
    </source>
</evidence>
<accession>A0A4S2FIA2</accession>
<reference evidence="9 10" key="1">
    <citation type="submission" date="2019-04" db="EMBL/GenBank/DDBJ databases">
        <title>Microbes associate with the intestines of laboratory mice.</title>
        <authorList>
            <person name="Navarre W."/>
            <person name="Wong E."/>
            <person name="Huang K."/>
            <person name="Tropini C."/>
            <person name="Ng K."/>
            <person name="Yu B."/>
        </authorList>
    </citation>
    <scope>NUCLEOTIDE SEQUENCE [LARGE SCALE GENOMIC DNA]</scope>
    <source>
        <strain evidence="9 10">NM22_B1</strain>
    </source>
</reference>
<feature type="transmembrane region" description="Helical" evidence="6">
    <location>
        <begin position="20"/>
        <end position="39"/>
    </location>
</feature>
<dbReference type="InterPro" id="IPR050250">
    <property type="entry name" value="Macrolide_Exporter_MacB"/>
</dbReference>
<protein>
    <submittedName>
        <fullName evidence="9">ABC transporter permease</fullName>
    </submittedName>
</protein>
<feature type="transmembrane region" description="Helical" evidence="6">
    <location>
        <begin position="266"/>
        <end position="292"/>
    </location>
</feature>
<evidence type="ECO:0000259" key="7">
    <source>
        <dbReference type="Pfam" id="PF02687"/>
    </source>
</evidence>
<dbReference type="RefSeq" id="WP_135952274.1">
    <property type="nucleotide sequence ID" value="NZ_CAONFL010000051.1"/>
</dbReference>
<feature type="transmembrane region" description="Helical" evidence="6">
    <location>
        <begin position="668"/>
        <end position="690"/>
    </location>
</feature>
<evidence type="ECO:0000313" key="10">
    <source>
        <dbReference type="Proteomes" id="UP000310760"/>
    </source>
</evidence>
<proteinExistence type="predicted"/>
<gene>
    <name evidence="9" type="ORF">E5339_15860</name>
</gene>
<dbReference type="GO" id="GO:0005886">
    <property type="term" value="C:plasma membrane"/>
    <property type="evidence" value="ECO:0007669"/>
    <property type="project" value="UniProtKB-SubCell"/>
</dbReference>
<evidence type="ECO:0000256" key="5">
    <source>
        <dbReference type="ARBA" id="ARBA00023136"/>
    </source>
</evidence>
<evidence type="ECO:0000256" key="6">
    <source>
        <dbReference type="SAM" id="Phobius"/>
    </source>
</evidence>
<evidence type="ECO:0000256" key="4">
    <source>
        <dbReference type="ARBA" id="ARBA00022989"/>
    </source>
</evidence>
<name>A0A4S2FIA2_9BACT</name>
<feature type="domain" description="ABC3 transporter permease C-terminal" evidence="7">
    <location>
        <begin position="670"/>
        <end position="784"/>
    </location>
</feature>
<feature type="transmembrane region" description="Helical" evidence="6">
    <location>
        <begin position="754"/>
        <end position="774"/>
    </location>
</feature>
<dbReference type="AlphaFoldDB" id="A0A4S2FIA2"/>
<feature type="transmembrane region" description="Helical" evidence="6">
    <location>
        <begin position="313"/>
        <end position="336"/>
    </location>
</feature>
<feature type="transmembrane region" description="Helical" evidence="6">
    <location>
        <begin position="399"/>
        <end position="423"/>
    </location>
</feature>
<organism evidence="9 10">
    <name type="scientific">Phocaeicola sartorii</name>
    <dbReference type="NCBI Taxonomy" id="671267"/>
    <lineage>
        <taxon>Bacteria</taxon>
        <taxon>Pseudomonadati</taxon>
        <taxon>Bacteroidota</taxon>
        <taxon>Bacteroidia</taxon>
        <taxon>Bacteroidales</taxon>
        <taxon>Bacteroidaceae</taxon>
        <taxon>Phocaeicola</taxon>
    </lineage>
</organism>